<dbReference type="GO" id="GO:0005829">
    <property type="term" value="C:cytosol"/>
    <property type="evidence" value="ECO:0007669"/>
    <property type="project" value="TreeGrafter"/>
</dbReference>
<sequence length="479" mass="51784">MGDDHSSVLLGDDGVPIGAPRKNLICGLTRSTVYLVAAIAVAIVLTCIVALGNAPEPAPPADIPTSLLERFLEYVKYDTQSDDYSMTAPSTDKQLVLGNRLVVELKALGLVDATLNEYGIVMATLPASPDNTYPNAIGLIAHMDTSPDASGYDVKPLQWPITSGMDDIVLPSGDIIPFSQLCPVDTEEDPCQYLGQTLITSSGDTLLGADDKAGISVIMSALDAMIQNDSPHPTVRVAFTPDEEVGRGADNFDVDVFNAFAAYTVDGGVIGELEDENFNAESGVVTFNGFNVHPGSAKDVMKNSVRAAASFISCLPAEYAPETTEDREPYIHPNDITPVGVTETQVHTIVRSFSDEDTDMMKQYITDCATQAADEWEMLSHEVEFTVQYKNMKPILDEYPEVMDLAIAAYNSQGVTPDVIPIRGGTDGARLSYMGLPTPNMFTGAANMHSVTEWVVLESMLKCRDIVVDLMARWSQYEE</sequence>
<dbReference type="GO" id="GO:0006518">
    <property type="term" value="P:peptide metabolic process"/>
    <property type="evidence" value="ECO:0007669"/>
    <property type="project" value="InterPro"/>
</dbReference>
<comment type="caution">
    <text evidence="11">The sequence shown here is derived from an EMBL/GenBank/DDBJ whole genome shotgun (WGS) entry which is preliminary data.</text>
</comment>
<comment type="similarity">
    <text evidence="2">Belongs to the peptidase M20A family.</text>
</comment>
<keyword evidence="4" id="KW-0645">Protease</keyword>
<keyword evidence="8" id="KW-0482">Metalloprotease</keyword>
<keyword evidence="9" id="KW-1133">Transmembrane helix</keyword>
<reference evidence="11 12" key="1">
    <citation type="journal article" date="2018" name="PLoS ONE">
        <title>The draft genome of Kipferlia bialata reveals reductive genome evolution in fornicate parasites.</title>
        <authorList>
            <person name="Tanifuji G."/>
            <person name="Takabayashi S."/>
            <person name="Kume K."/>
            <person name="Takagi M."/>
            <person name="Nakayama T."/>
            <person name="Kamikawa R."/>
            <person name="Inagaki Y."/>
            <person name="Hashimoto T."/>
        </authorList>
    </citation>
    <scope>NUCLEOTIDE SEQUENCE [LARGE SCALE GENOMIC DNA]</scope>
    <source>
        <strain evidence="11">NY0173</strain>
    </source>
</reference>
<evidence type="ECO:0000256" key="1">
    <source>
        <dbReference type="ARBA" id="ARBA00001947"/>
    </source>
</evidence>
<dbReference type="Gene3D" id="3.30.70.360">
    <property type="match status" value="1"/>
</dbReference>
<dbReference type="InterPro" id="IPR011650">
    <property type="entry name" value="Peptidase_M20_dimer"/>
</dbReference>
<proteinExistence type="inferred from homology"/>
<dbReference type="SUPFAM" id="SSF53187">
    <property type="entry name" value="Zn-dependent exopeptidases"/>
    <property type="match status" value="1"/>
</dbReference>
<evidence type="ECO:0000256" key="5">
    <source>
        <dbReference type="ARBA" id="ARBA00022723"/>
    </source>
</evidence>
<evidence type="ECO:0000256" key="9">
    <source>
        <dbReference type="SAM" id="Phobius"/>
    </source>
</evidence>
<evidence type="ECO:0000256" key="6">
    <source>
        <dbReference type="ARBA" id="ARBA00022801"/>
    </source>
</evidence>
<evidence type="ECO:0000259" key="10">
    <source>
        <dbReference type="Pfam" id="PF07687"/>
    </source>
</evidence>
<keyword evidence="9" id="KW-0812">Transmembrane</keyword>
<keyword evidence="5" id="KW-0479">Metal-binding</keyword>
<evidence type="ECO:0000313" key="12">
    <source>
        <dbReference type="Proteomes" id="UP000265618"/>
    </source>
</evidence>
<keyword evidence="9" id="KW-0472">Membrane</keyword>
<evidence type="ECO:0000256" key="8">
    <source>
        <dbReference type="ARBA" id="ARBA00023049"/>
    </source>
</evidence>
<comment type="similarity">
    <text evidence="3">Belongs to the peptidase M20B family.</text>
</comment>
<dbReference type="Proteomes" id="UP000265618">
    <property type="component" value="Unassembled WGS sequence"/>
</dbReference>
<dbReference type="PROSITE" id="PS00759">
    <property type="entry name" value="ARGE_DAPE_CPG2_2"/>
    <property type="match status" value="1"/>
</dbReference>
<dbReference type="SUPFAM" id="SSF55031">
    <property type="entry name" value="Bacterial exopeptidase dimerisation domain"/>
    <property type="match status" value="1"/>
</dbReference>
<dbReference type="Gene3D" id="3.40.630.10">
    <property type="entry name" value="Zn peptidases"/>
    <property type="match status" value="1"/>
</dbReference>
<feature type="domain" description="Peptidase M20 dimerisation" evidence="10">
    <location>
        <begin position="276"/>
        <end position="376"/>
    </location>
</feature>
<dbReference type="InterPro" id="IPR036264">
    <property type="entry name" value="Bact_exopeptidase_dim_dom"/>
</dbReference>
<dbReference type="NCBIfam" id="TIGR01882">
    <property type="entry name" value="peptidase-T"/>
    <property type="match status" value="1"/>
</dbReference>
<dbReference type="GO" id="GO:0045148">
    <property type="term" value="F:tripeptide aminopeptidase activity"/>
    <property type="evidence" value="ECO:0007669"/>
    <property type="project" value="InterPro"/>
</dbReference>
<comment type="cofactor">
    <cofactor evidence="1">
        <name>Zn(2+)</name>
        <dbReference type="ChEBI" id="CHEBI:29105"/>
    </cofactor>
</comment>
<dbReference type="AlphaFoldDB" id="A0A9K3GL12"/>
<name>A0A9K3GL12_9EUKA</name>
<keyword evidence="12" id="KW-1185">Reference proteome</keyword>
<dbReference type="GO" id="GO:0006508">
    <property type="term" value="P:proteolysis"/>
    <property type="evidence" value="ECO:0007669"/>
    <property type="project" value="UniProtKB-KW"/>
</dbReference>
<dbReference type="NCBIfam" id="NF009920">
    <property type="entry name" value="PRK13381.1"/>
    <property type="match status" value="1"/>
</dbReference>
<dbReference type="GO" id="GO:0008237">
    <property type="term" value="F:metallopeptidase activity"/>
    <property type="evidence" value="ECO:0007669"/>
    <property type="project" value="UniProtKB-KW"/>
</dbReference>
<dbReference type="Pfam" id="PF01546">
    <property type="entry name" value="Peptidase_M20"/>
    <property type="match status" value="1"/>
</dbReference>
<evidence type="ECO:0000256" key="4">
    <source>
        <dbReference type="ARBA" id="ARBA00022670"/>
    </source>
</evidence>
<keyword evidence="7" id="KW-0862">Zinc</keyword>
<dbReference type="NCBIfam" id="NF003976">
    <property type="entry name" value="PRK05469.1"/>
    <property type="match status" value="1"/>
</dbReference>
<evidence type="ECO:0000313" key="11">
    <source>
        <dbReference type="EMBL" id="GIQ86893.1"/>
    </source>
</evidence>
<dbReference type="OrthoDB" id="25978at2759"/>
<evidence type="ECO:0000256" key="7">
    <source>
        <dbReference type="ARBA" id="ARBA00022833"/>
    </source>
</evidence>
<dbReference type="PANTHER" id="PTHR42994">
    <property type="entry name" value="PEPTIDASE T"/>
    <property type="match status" value="1"/>
</dbReference>
<dbReference type="InterPro" id="IPR010161">
    <property type="entry name" value="Peptidase_M20B"/>
</dbReference>
<protein>
    <submittedName>
        <fullName evidence="11">Peptidase M20B, tripeptide aminopeptidase</fullName>
    </submittedName>
</protein>
<evidence type="ECO:0000256" key="3">
    <source>
        <dbReference type="ARBA" id="ARBA00009692"/>
    </source>
</evidence>
<dbReference type="EMBL" id="BDIP01002831">
    <property type="protein sequence ID" value="GIQ86893.1"/>
    <property type="molecule type" value="Genomic_DNA"/>
</dbReference>
<keyword evidence="11" id="KW-0031">Aminopeptidase</keyword>
<keyword evidence="6" id="KW-0378">Hydrolase</keyword>
<organism evidence="11 12">
    <name type="scientific">Kipferlia bialata</name>
    <dbReference type="NCBI Taxonomy" id="797122"/>
    <lineage>
        <taxon>Eukaryota</taxon>
        <taxon>Metamonada</taxon>
        <taxon>Carpediemonas-like organisms</taxon>
        <taxon>Kipferlia</taxon>
    </lineage>
</organism>
<gene>
    <name evidence="11" type="ORF">KIPB_008825</name>
</gene>
<dbReference type="InterPro" id="IPR001261">
    <property type="entry name" value="ArgE/DapE_CS"/>
</dbReference>
<dbReference type="GO" id="GO:0008270">
    <property type="term" value="F:zinc ion binding"/>
    <property type="evidence" value="ECO:0007669"/>
    <property type="project" value="InterPro"/>
</dbReference>
<dbReference type="PROSITE" id="PS00758">
    <property type="entry name" value="ARGE_DAPE_CPG2_1"/>
    <property type="match status" value="1"/>
</dbReference>
<accession>A0A9K3GL12</accession>
<feature type="transmembrane region" description="Helical" evidence="9">
    <location>
        <begin position="31"/>
        <end position="52"/>
    </location>
</feature>
<evidence type="ECO:0000256" key="2">
    <source>
        <dbReference type="ARBA" id="ARBA00006247"/>
    </source>
</evidence>
<dbReference type="PANTHER" id="PTHR42994:SF1">
    <property type="entry name" value="PEPTIDASE T"/>
    <property type="match status" value="1"/>
</dbReference>
<dbReference type="InterPro" id="IPR002933">
    <property type="entry name" value="Peptidase_M20"/>
</dbReference>
<dbReference type="Pfam" id="PF07687">
    <property type="entry name" value="M20_dimer"/>
    <property type="match status" value="1"/>
</dbReference>